<dbReference type="Gene3D" id="3.30.70.330">
    <property type="match status" value="1"/>
</dbReference>
<dbReference type="GO" id="GO:0019843">
    <property type="term" value="F:rRNA binding"/>
    <property type="evidence" value="ECO:0007669"/>
    <property type="project" value="TreeGrafter"/>
</dbReference>
<comment type="subcellular location">
    <subcellularLocation>
        <location evidence="1">Nucleus</location>
        <location evidence="1">Nucleolus</location>
    </subcellularLocation>
</comment>
<dbReference type="InterPro" id="IPR034221">
    <property type="entry name" value="RBM34_RRM2"/>
</dbReference>
<feature type="domain" description="RRM" evidence="7">
    <location>
        <begin position="67"/>
        <end position="142"/>
    </location>
</feature>
<gene>
    <name evidence="8" type="ORF">Ctob_008137</name>
</gene>
<dbReference type="PROSITE" id="PS50102">
    <property type="entry name" value="RRM"/>
    <property type="match status" value="1"/>
</dbReference>
<organism evidence="8 9">
    <name type="scientific">Chrysochromulina tobinii</name>
    <dbReference type="NCBI Taxonomy" id="1460289"/>
    <lineage>
        <taxon>Eukaryota</taxon>
        <taxon>Haptista</taxon>
        <taxon>Haptophyta</taxon>
        <taxon>Prymnesiophyceae</taxon>
        <taxon>Prymnesiales</taxon>
        <taxon>Chrysochromulinaceae</taxon>
        <taxon>Chrysochromulina</taxon>
    </lineage>
</organism>
<dbReference type="CDD" id="cd12395">
    <property type="entry name" value="RRM2_RBM34"/>
    <property type="match status" value="1"/>
</dbReference>
<dbReference type="SUPFAM" id="SSF54928">
    <property type="entry name" value="RNA-binding domain, RBD"/>
    <property type="match status" value="1"/>
</dbReference>
<evidence type="ECO:0000256" key="4">
    <source>
        <dbReference type="ARBA" id="ARBA00023242"/>
    </source>
</evidence>
<comment type="similarity">
    <text evidence="2">Belongs to the RRM RBM34 family.</text>
</comment>
<proteinExistence type="inferred from homology"/>
<dbReference type="EMBL" id="JWZX01002394">
    <property type="protein sequence ID" value="KOO29581.1"/>
    <property type="molecule type" value="Genomic_DNA"/>
</dbReference>
<sequence>MSQRAAVITGELAGDAVCAYVVFEDAACAKKAIEATGAVAFERHLRISAAARPGESSAAAAKHDASRCVFLGNLPFDIAEETLWTLFERCGPVQYVRLVREQRTQQGKGFGYVCFVDAGSVERALELHGTRIASAPSEDGKPTGGRDRRRAAKKLAGKAAKALKGGSQGAGLSKTIVKKQVGGAKGSAKARAEAKMRAMTKRAQSKLKKVRRNDDGGGKSGGGK</sequence>
<evidence type="ECO:0000256" key="1">
    <source>
        <dbReference type="ARBA" id="ARBA00004604"/>
    </source>
</evidence>
<keyword evidence="3 5" id="KW-0694">RNA-binding</keyword>
<name>A0A0M0JSH2_9EUKA</name>
<dbReference type="GO" id="GO:0005730">
    <property type="term" value="C:nucleolus"/>
    <property type="evidence" value="ECO:0007669"/>
    <property type="project" value="UniProtKB-SubCell"/>
</dbReference>
<evidence type="ECO:0000313" key="8">
    <source>
        <dbReference type="EMBL" id="KOO29581.1"/>
    </source>
</evidence>
<evidence type="ECO:0000259" key="7">
    <source>
        <dbReference type="PROSITE" id="PS50102"/>
    </source>
</evidence>
<keyword evidence="4" id="KW-0539">Nucleus</keyword>
<dbReference type="SMART" id="SM00360">
    <property type="entry name" value="RRM"/>
    <property type="match status" value="1"/>
</dbReference>
<dbReference type="InterPro" id="IPR000504">
    <property type="entry name" value="RRM_dom"/>
</dbReference>
<evidence type="ECO:0000256" key="3">
    <source>
        <dbReference type="ARBA" id="ARBA00022884"/>
    </source>
</evidence>
<feature type="region of interest" description="Disordered" evidence="6">
    <location>
        <begin position="179"/>
        <end position="224"/>
    </location>
</feature>
<dbReference type="InterPro" id="IPR012677">
    <property type="entry name" value="Nucleotide-bd_a/b_plait_sf"/>
</dbReference>
<evidence type="ECO:0000256" key="2">
    <source>
        <dbReference type="ARBA" id="ARBA00007077"/>
    </source>
</evidence>
<protein>
    <submittedName>
        <fullName evidence="8">Nucleolar protein</fullName>
    </submittedName>
</protein>
<dbReference type="PANTHER" id="PTHR23236:SF25">
    <property type="entry name" value="RNA-BINDING PROTEIN 34"/>
    <property type="match status" value="1"/>
</dbReference>
<feature type="compositionally biased region" description="Basic residues" evidence="6">
    <location>
        <begin position="198"/>
        <end position="211"/>
    </location>
</feature>
<evidence type="ECO:0000313" key="9">
    <source>
        <dbReference type="Proteomes" id="UP000037460"/>
    </source>
</evidence>
<dbReference type="InterPro" id="IPR035979">
    <property type="entry name" value="RBD_domain_sf"/>
</dbReference>
<dbReference type="Proteomes" id="UP000037460">
    <property type="component" value="Unassembled WGS sequence"/>
</dbReference>
<evidence type="ECO:0000256" key="5">
    <source>
        <dbReference type="PROSITE-ProRule" id="PRU00176"/>
    </source>
</evidence>
<dbReference type="Pfam" id="PF00076">
    <property type="entry name" value="RRM_1"/>
    <property type="match status" value="1"/>
</dbReference>
<dbReference type="AlphaFoldDB" id="A0A0M0JSH2"/>
<reference evidence="9" key="1">
    <citation type="journal article" date="2015" name="PLoS Genet.">
        <title>Genome Sequence and Transcriptome Analyses of Chrysochromulina tobin: Metabolic Tools for Enhanced Algal Fitness in the Prominent Order Prymnesiales (Haptophyceae).</title>
        <authorList>
            <person name="Hovde B.T."/>
            <person name="Deodato C.R."/>
            <person name="Hunsperger H.M."/>
            <person name="Ryken S.A."/>
            <person name="Yost W."/>
            <person name="Jha R.K."/>
            <person name="Patterson J."/>
            <person name="Monnat R.J. Jr."/>
            <person name="Barlow S.B."/>
            <person name="Starkenburg S.R."/>
            <person name="Cattolico R.A."/>
        </authorList>
    </citation>
    <scope>NUCLEOTIDE SEQUENCE</scope>
    <source>
        <strain evidence="9">CCMP291</strain>
    </source>
</reference>
<dbReference type="OrthoDB" id="442677at2759"/>
<keyword evidence="9" id="KW-1185">Reference proteome</keyword>
<dbReference type="GO" id="GO:0000463">
    <property type="term" value="P:maturation of LSU-rRNA from tricistronic rRNA transcript (SSU-rRNA, 5.8S rRNA, LSU-rRNA)"/>
    <property type="evidence" value="ECO:0007669"/>
    <property type="project" value="TreeGrafter"/>
</dbReference>
<comment type="caution">
    <text evidence="8">The sequence shown here is derived from an EMBL/GenBank/DDBJ whole genome shotgun (WGS) entry which is preliminary data.</text>
</comment>
<dbReference type="PANTHER" id="PTHR23236">
    <property type="entry name" value="EUKARYOTIC TRANSLATION INITIATION FACTOR 4B/4H"/>
    <property type="match status" value="1"/>
</dbReference>
<evidence type="ECO:0000256" key="6">
    <source>
        <dbReference type="SAM" id="MobiDB-lite"/>
    </source>
</evidence>
<accession>A0A0M0JSH2</accession>